<dbReference type="Proteomes" id="UP001175271">
    <property type="component" value="Unassembled WGS sequence"/>
</dbReference>
<dbReference type="AlphaFoldDB" id="A0AA39IEP5"/>
<dbReference type="SUPFAM" id="SSF57362">
    <property type="entry name" value="BPTI-like"/>
    <property type="match status" value="1"/>
</dbReference>
<proteinExistence type="predicted"/>
<gene>
    <name evidence="2" type="ORF">QR680_007929</name>
</gene>
<keyword evidence="3" id="KW-1185">Reference proteome</keyword>
<feature type="chain" id="PRO_5041225704" description="Secreted protein" evidence="1">
    <location>
        <begin position="20"/>
        <end position="120"/>
    </location>
</feature>
<organism evidence="2 3">
    <name type="scientific">Steinernema hermaphroditum</name>
    <dbReference type="NCBI Taxonomy" id="289476"/>
    <lineage>
        <taxon>Eukaryota</taxon>
        <taxon>Metazoa</taxon>
        <taxon>Ecdysozoa</taxon>
        <taxon>Nematoda</taxon>
        <taxon>Chromadorea</taxon>
        <taxon>Rhabditida</taxon>
        <taxon>Tylenchina</taxon>
        <taxon>Panagrolaimomorpha</taxon>
        <taxon>Strongyloidoidea</taxon>
        <taxon>Steinernematidae</taxon>
        <taxon>Steinernema</taxon>
    </lineage>
</organism>
<dbReference type="InterPro" id="IPR036880">
    <property type="entry name" value="Kunitz_BPTI_sf"/>
</dbReference>
<dbReference type="EMBL" id="JAUCMV010000001">
    <property type="protein sequence ID" value="KAK0423022.1"/>
    <property type="molecule type" value="Genomic_DNA"/>
</dbReference>
<dbReference type="GO" id="GO:0004867">
    <property type="term" value="F:serine-type endopeptidase inhibitor activity"/>
    <property type="evidence" value="ECO:0007669"/>
    <property type="project" value="InterPro"/>
</dbReference>
<reference evidence="2" key="1">
    <citation type="submission" date="2023-06" db="EMBL/GenBank/DDBJ databases">
        <title>Genomic analysis of the entomopathogenic nematode Steinernema hermaphroditum.</title>
        <authorList>
            <person name="Schwarz E.M."/>
            <person name="Heppert J.K."/>
            <person name="Baniya A."/>
            <person name="Schwartz H.T."/>
            <person name="Tan C.-H."/>
            <person name="Antoshechkin I."/>
            <person name="Sternberg P.W."/>
            <person name="Goodrich-Blair H."/>
            <person name="Dillman A.R."/>
        </authorList>
    </citation>
    <scope>NUCLEOTIDE SEQUENCE</scope>
    <source>
        <strain evidence="2">PS9179</strain>
        <tissue evidence="2">Whole animal</tissue>
    </source>
</reference>
<evidence type="ECO:0008006" key="4">
    <source>
        <dbReference type="Google" id="ProtNLM"/>
    </source>
</evidence>
<feature type="signal peptide" evidence="1">
    <location>
        <begin position="1"/>
        <end position="19"/>
    </location>
</feature>
<name>A0AA39IEP5_9BILA</name>
<evidence type="ECO:0000256" key="1">
    <source>
        <dbReference type="SAM" id="SignalP"/>
    </source>
</evidence>
<comment type="caution">
    <text evidence="2">The sequence shown here is derived from an EMBL/GenBank/DDBJ whole genome shotgun (WGS) entry which is preliminary data.</text>
</comment>
<keyword evidence="1" id="KW-0732">Signal</keyword>
<protein>
    <recommendedName>
        <fullName evidence="4">Secreted protein</fullName>
    </recommendedName>
</protein>
<evidence type="ECO:0000313" key="3">
    <source>
        <dbReference type="Proteomes" id="UP001175271"/>
    </source>
</evidence>
<sequence>MKVPLFIYLLSSLLVYTGSHPPQIRIRHWNKFSFMFAGKQDAKPSNNGDPGQSRRTPHPECFMQVPDTMFFRGFIQPFYTYNCKISACTIMYGVTVSHTAPNVFGSLQDCRARCCVGGSC</sequence>
<accession>A0AA39IEP5</accession>
<evidence type="ECO:0000313" key="2">
    <source>
        <dbReference type="EMBL" id="KAK0423022.1"/>
    </source>
</evidence>